<evidence type="ECO:0000259" key="25">
    <source>
        <dbReference type="Pfam" id="PF10421"/>
    </source>
</evidence>
<evidence type="ECO:0000256" key="15">
    <source>
        <dbReference type="ARBA" id="ARBA00022840"/>
    </source>
</evidence>
<evidence type="ECO:0000256" key="4">
    <source>
        <dbReference type="ARBA" id="ARBA00004496"/>
    </source>
</evidence>
<evidence type="ECO:0000256" key="18">
    <source>
        <dbReference type="ARBA" id="ARBA00022884"/>
    </source>
</evidence>
<keyword evidence="8" id="KW-0963">Cytoplasm</keyword>
<organism evidence="26 27">
    <name type="scientific">Rhinolophus ferrumequinum</name>
    <name type="common">Greater horseshoe bat</name>
    <dbReference type="NCBI Taxonomy" id="59479"/>
    <lineage>
        <taxon>Eukaryota</taxon>
        <taxon>Metazoa</taxon>
        <taxon>Chordata</taxon>
        <taxon>Craniata</taxon>
        <taxon>Vertebrata</taxon>
        <taxon>Euteleostomi</taxon>
        <taxon>Mammalia</taxon>
        <taxon>Eutheria</taxon>
        <taxon>Laurasiatheria</taxon>
        <taxon>Chiroptera</taxon>
        <taxon>Yinpterochiroptera</taxon>
        <taxon>Rhinolophoidea</taxon>
        <taxon>Rhinolophidae</taxon>
        <taxon>Rhinolophinae</taxon>
        <taxon>Rhinolophus</taxon>
    </lineage>
</organism>
<keyword evidence="14" id="KW-0547">Nucleotide-binding</keyword>
<dbReference type="Gene3D" id="1.10.1410.20">
    <property type="entry name" value="2'-5'-oligoadenylate synthetase 1, domain 2"/>
    <property type="match status" value="3"/>
</dbReference>
<feature type="domain" description="2'-5'-oligoadenylate synthetase 1" evidence="25">
    <location>
        <begin position="556"/>
        <end position="740"/>
    </location>
</feature>
<keyword evidence="17" id="KW-0391">Immunity</keyword>
<dbReference type="PANTHER" id="PTHR11258:SF4">
    <property type="entry name" value="2'-5'-OLIGOADENYLATE SYNTHASE 3"/>
    <property type="match status" value="1"/>
</dbReference>
<keyword evidence="11" id="KW-0548">Nucleotidyltransferase</keyword>
<accession>A0A7J7RQQ7</accession>
<comment type="similarity">
    <text evidence="5">Belongs to the 2-5A synthase family.</text>
</comment>
<name>A0A7J7RQQ7_RHIFE</name>
<keyword evidence="21" id="KW-0539">Nucleus</keyword>
<dbReference type="GO" id="GO:0046872">
    <property type="term" value="F:metal ion binding"/>
    <property type="evidence" value="ECO:0007669"/>
    <property type="project" value="UniProtKB-KW"/>
</dbReference>
<dbReference type="InterPro" id="IPR018952">
    <property type="entry name" value="2-5-oligoAdlate_synth_1_dom2/C"/>
</dbReference>
<dbReference type="GO" id="GO:0016020">
    <property type="term" value="C:membrane"/>
    <property type="evidence" value="ECO:0007669"/>
    <property type="project" value="TreeGrafter"/>
</dbReference>
<evidence type="ECO:0000256" key="6">
    <source>
        <dbReference type="ARBA" id="ARBA00011245"/>
    </source>
</evidence>
<evidence type="ECO:0000256" key="20">
    <source>
        <dbReference type="ARBA" id="ARBA00023118"/>
    </source>
</evidence>
<evidence type="ECO:0000259" key="24">
    <source>
        <dbReference type="Pfam" id="PF01909"/>
    </source>
</evidence>
<keyword evidence="19" id="KW-0007">Acetylation</keyword>
<dbReference type="Gene3D" id="3.30.460.10">
    <property type="entry name" value="Beta Polymerase, domain 2"/>
    <property type="match status" value="3"/>
</dbReference>
<dbReference type="PROSITE" id="PS50152">
    <property type="entry name" value="25A_SYNTH_3"/>
    <property type="match status" value="3"/>
</dbReference>
<evidence type="ECO:0000256" key="22">
    <source>
        <dbReference type="ARBA" id="ARBA00073373"/>
    </source>
</evidence>
<dbReference type="PROSITE" id="PS00833">
    <property type="entry name" value="25A_SYNTH_2"/>
    <property type="match status" value="2"/>
</dbReference>
<evidence type="ECO:0000256" key="12">
    <source>
        <dbReference type="ARBA" id="ARBA00022723"/>
    </source>
</evidence>
<feature type="domain" description="2'-5'-oligoadenylate synthetase 1" evidence="25">
    <location>
        <begin position="163"/>
        <end position="344"/>
    </location>
</feature>
<dbReference type="Pfam" id="PF10421">
    <property type="entry name" value="OAS1_C"/>
    <property type="match status" value="3"/>
</dbReference>
<dbReference type="InterPro" id="IPR006116">
    <property type="entry name" value="NT_2-5OAS_ClassI-CCAase"/>
</dbReference>
<dbReference type="SUPFAM" id="SSF81301">
    <property type="entry name" value="Nucleotidyltransferase"/>
    <property type="match status" value="3"/>
</dbReference>
<dbReference type="AlphaFoldDB" id="A0A7J7RQQ7"/>
<dbReference type="InterPro" id="IPR043518">
    <property type="entry name" value="2-5OAS_N_CS"/>
</dbReference>
<dbReference type="GO" id="GO:0001730">
    <property type="term" value="F:2'-5'-oligoadenylate synthetase activity"/>
    <property type="evidence" value="ECO:0007669"/>
    <property type="project" value="UniProtKB-EC"/>
</dbReference>
<dbReference type="GO" id="GO:0045071">
    <property type="term" value="P:negative regulation of viral genome replication"/>
    <property type="evidence" value="ECO:0007669"/>
    <property type="project" value="TreeGrafter"/>
</dbReference>
<dbReference type="GO" id="GO:0003725">
    <property type="term" value="F:double-stranded RNA binding"/>
    <property type="evidence" value="ECO:0007669"/>
    <property type="project" value="TreeGrafter"/>
</dbReference>
<evidence type="ECO:0000256" key="1">
    <source>
        <dbReference type="ARBA" id="ARBA00001112"/>
    </source>
</evidence>
<gene>
    <name evidence="26" type="ORF">mRhiFer1_012230</name>
</gene>
<evidence type="ECO:0000256" key="21">
    <source>
        <dbReference type="ARBA" id="ARBA00023242"/>
    </source>
</evidence>
<evidence type="ECO:0000256" key="8">
    <source>
        <dbReference type="ARBA" id="ARBA00022490"/>
    </source>
</evidence>
<sequence length="1083" mass="121166">MDVYRTPATELDDLVISSLQPPAEFVGTARRALGALGAALRERGGLRDAAAPTWRVLKIAKGGSSGRGTALRGGCDSELVIFLDCFKSYKDQRLRRPEILKEMQALLNSWCQQKVPGLSLEFPQQDTPGVLQFRLKSTDLENWMDVSLVPAFDALGQLSSNVKPKPQVYSALLASGCHAGEHAACFTELRRNFVNTRPAKLKNLMLLVKHWFRQVCPEETRREMPPDYALELLTIYAWEQGCKKDAFSLAQGLRTVLGLIQQYQSLCVFWTINYDFEDPAVKRFLQRQLERPRPVILDPADPTWDVGNGAACDWNLLAQEAESCYDRPCFLQAAGGAVQPWKVPGLPHSGLDHHVPQDPVQKSLKDSCSLDAVHPRPGSRQPSCPAPAPLEAASITPSTPGVDLSQIPSKELDLFIQDHLKPNSQFQKQVSKAIDVILGRLLQKCVHKASRVSKGGSFGRGTDLRGGCDAILVIFFNRFKTYKDQGAYRAEILDEMRAQLESWRQDPVPGLSLKFPNQTVPKALQFQLVSTALESWMDVSLLPAFDAVGQLSSGAKPEPQVYSTLLASGCQEGEHAACFAELRRNFVNTRPVKLKNLILLVKHWYHQVAAQNKGERPACASLPPAYALELLTIFAWERGCGKDRFSMAQGLRTVLGLVQKHQQLCVFWTVNYSFEDPALRMHLLGQLRKPRPLVLDPADPTWNVGQGCWKLLAQEAAALEMQACWMSTKGTPVQPWDVMPALLYQTPAGDLDKFISEFLQPDRQFLTQVNKAVDTICAFLREKCFQNSPIKVLKVVKGGSSGKGTALRGRSDADLVVFLSCFSQFTEQGNRRADIISEIRAQLEACQQEKQFEVKFEISKWENPRVLSFSLASQTMLDQSVDFDVLPAFDALGQLVSRSRPSPQVYVDLIHSFHNAGEYSSCFTELQRDFILSRPTKLKSLIRLVKHWYQQCNKMPQGKGSLPPQHGLELLTVYAWEQGGKDPQFNMAEGFRTVLELVTQYRQLCVYWTINYNYENKTIKDFLEQQLQKPRPIILDPADPTGNLGHNARWDLLAKEATACMTALCCTGRDGNPIQPWPVKAAV</sequence>
<evidence type="ECO:0000256" key="16">
    <source>
        <dbReference type="ARBA" id="ARBA00022842"/>
    </source>
</evidence>
<evidence type="ECO:0000313" key="26">
    <source>
        <dbReference type="EMBL" id="KAF6278234.1"/>
    </source>
</evidence>
<evidence type="ECO:0000256" key="10">
    <source>
        <dbReference type="ARBA" id="ARBA00022679"/>
    </source>
</evidence>
<keyword evidence="20" id="KW-0051">Antiviral defense</keyword>
<protein>
    <recommendedName>
        <fullName evidence="22">2'-5'-oligoadenylate synthase 3</fullName>
        <ecNumber evidence="7">2.7.7.84</ecNumber>
    </recommendedName>
</protein>
<dbReference type="PANTHER" id="PTHR11258">
    <property type="entry name" value="2-5 OLIGOADENYLATE SYNTHETASE"/>
    <property type="match status" value="1"/>
</dbReference>
<dbReference type="GO" id="GO:0045087">
    <property type="term" value="P:innate immune response"/>
    <property type="evidence" value="ECO:0007669"/>
    <property type="project" value="UniProtKB-KW"/>
</dbReference>
<comment type="caution">
    <text evidence="26">The sequence shown here is derived from an EMBL/GenBank/DDBJ whole genome shotgun (WGS) entry which is preliminary data.</text>
</comment>
<keyword evidence="10" id="KW-0808">Transferase</keyword>
<dbReference type="FunFam" id="3.30.460.10:FF:000007">
    <property type="entry name" value="2'-5'-oligoadenylate synthetase 1"/>
    <property type="match status" value="3"/>
</dbReference>
<dbReference type="EMBL" id="JACAGC010000025">
    <property type="protein sequence ID" value="KAF6278234.1"/>
    <property type="molecule type" value="Genomic_DNA"/>
</dbReference>
<keyword evidence="9" id="KW-0399">Innate immunity</keyword>
<evidence type="ECO:0000256" key="3">
    <source>
        <dbReference type="ARBA" id="ARBA00004123"/>
    </source>
</evidence>
<dbReference type="CDD" id="cd05400">
    <property type="entry name" value="NT_2-5OAS_ClassI-CCAase"/>
    <property type="match status" value="3"/>
</dbReference>
<evidence type="ECO:0000256" key="9">
    <source>
        <dbReference type="ARBA" id="ARBA00022588"/>
    </source>
</evidence>
<feature type="domain" description="2'-5'-oligoadenylate synthetase 1" evidence="25">
    <location>
        <begin position="900"/>
        <end position="1081"/>
    </location>
</feature>
<dbReference type="GO" id="GO:0051607">
    <property type="term" value="P:defense response to virus"/>
    <property type="evidence" value="ECO:0007669"/>
    <property type="project" value="UniProtKB-KW"/>
</dbReference>
<keyword evidence="13" id="KW-0677">Repeat</keyword>
<dbReference type="Pfam" id="PF01909">
    <property type="entry name" value="NTP_transf_2"/>
    <property type="match status" value="1"/>
</dbReference>
<dbReference type="GO" id="GO:0005524">
    <property type="term" value="F:ATP binding"/>
    <property type="evidence" value="ECO:0007669"/>
    <property type="project" value="UniProtKB-KW"/>
</dbReference>
<evidence type="ECO:0000256" key="5">
    <source>
        <dbReference type="ARBA" id="ARBA00009526"/>
    </source>
</evidence>
<evidence type="ECO:0000256" key="2">
    <source>
        <dbReference type="ARBA" id="ARBA00001946"/>
    </source>
</evidence>
<keyword evidence="12" id="KW-0479">Metal-binding</keyword>
<evidence type="ECO:0000256" key="14">
    <source>
        <dbReference type="ARBA" id="ARBA00022741"/>
    </source>
</evidence>
<keyword evidence="15" id="KW-0067">ATP-binding</keyword>
<dbReference type="InterPro" id="IPR006117">
    <property type="entry name" value="2-5OAS_C_CS"/>
</dbReference>
<evidence type="ECO:0000313" key="27">
    <source>
        <dbReference type="Proteomes" id="UP000585614"/>
    </source>
</evidence>
<dbReference type="EC" id="2.7.7.84" evidence="7"/>
<dbReference type="InterPro" id="IPR043519">
    <property type="entry name" value="NT_sf"/>
</dbReference>
<evidence type="ECO:0000256" key="13">
    <source>
        <dbReference type="ARBA" id="ARBA00022737"/>
    </source>
</evidence>
<keyword evidence="16" id="KW-0460">Magnesium</keyword>
<evidence type="ECO:0000256" key="23">
    <source>
        <dbReference type="SAM" id="MobiDB-lite"/>
    </source>
</evidence>
<dbReference type="SUPFAM" id="SSF81631">
    <property type="entry name" value="PAP/OAS1 substrate-binding domain"/>
    <property type="match status" value="3"/>
</dbReference>
<keyword evidence="18" id="KW-0694">RNA-binding</keyword>
<dbReference type="GO" id="GO:0005829">
    <property type="term" value="C:cytosol"/>
    <property type="evidence" value="ECO:0007669"/>
    <property type="project" value="TreeGrafter"/>
</dbReference>
<feature type="domain" description="Polymerase nucleotidyl transferase" evidence="24">
    <location>
        <begin position="781"/>
        <end position="865"/>
    </location>
</feature>
<comment type="catalytic activity">
    <reaction evidence="1">
        <text>3 ATP = 5'-triphosphoadenylyl-(2'-&gt;5')-adenylyl-(2'-&gt;5')-adenosine + 2 diphosphate</text>
        <dbReference type="Rhea" id="RHEA:34407"/>
        <dbReference type="ChEBI" id="CHEBI:30616"/>
        <dbReference type="ChEBI" id="CHEBI:33019"/>
        <dbReference type="ChEBI" id="CHEBI:67143"/>
        <dbReference type="EC" id="2.7.7.84"/>
    </reaction>
</comment>
<comment type="cofactor">
    <cofactor evidence="2">
        <name>Mg(2+)</name>
        <dbReference type="ChEBI" id="CHEBI:18420"/>
    </cofactor>
</comment>
<proteinExistence type="inferred from homology"/>
<evidence type="ECO:0000256" key="7">
    <source>
        <dbReference type="ARBA" id="ARBA00012577"/>
    </source>
</evidence>
<dbReference type="InterPro" id="IPR002934">
    <property type="entry name" value="Polymerase_NTP_transf_dom"/>
</dbReference>
<dbReference type="GO" id="GO:0005654">
    <property type="term" value="C:nucleoplasm"/>
    <property type="evidence" value="ECO:0007669"/>
    <property type="project" value="TreeGrafter"/>
</dbReference>
<evidence type="ECO:0000256" key="11">
    <source>
        <dbReference type="ARBA" id="ARBA00022695"/>
    </source>
</evidence>
<evidence type="ECO:0000256" key="17">
    <source>
        <dbReference type="ARBA" id="ARBA00022859"/>
    </source>
</evidence>
<dbReference type="FunFam" id="1.10.1410.20:FF:000001">
    <property type="entry name" value="2'-5'-oligoadenylate synthetase 1"/>
    <property type="match status" value="1"/>
</dbReference>
<dbReference type="PROSITE" id="PS00832">
    <property type="entry name" value="25A_SYNTH_1"/>
    <property type="match status" value="2"/>
</dbReference>
<comment type="subunit">
    <text evidence="6">Monomer.</text>
</comment>
<dbReference type="FunFam" id="1.10.1410.20:FF:000002">
    <property type="entry name" value="2'-5'-oligoadenylate synthetase 3"/>
    <property type="match status" value="2"/>
</dbReference>
<evidence type="ECO:0000256" key="19">
    <source>
        <dbReference type="ARBA" id="ARBA00022990"/>
    </source>
</evidence>
<reference evidence="26 27" key="1">
    <citation type="journal article" date="2020" name="Nature">
        <title>Six reference-quality genomes reveal evolution of bat adaptations.</title>
        <authorList>
            <person name="Jebb D."/>
            <person name="Huang Z."/>
            <person name="Pippel M."/>
            <person name="Hughes G.M."/>
            <person name="Lavrichenko K."/>
            <person name="Devanna P."/>
            <person name="Winkler S."/>
            <person name="Jermiin L.S."/>
            <person name="Skirmuntt E.C."/>
            <person name="Katzourakis A."/>
            <person name="Burkitt-Gray L."/>
            <person name="Ray D.A."/>
            <person name="Sullivan K.A.M."/>
            <person name="Roscito J.G."/>
            <person name="Kirilenko B.M."/>
            <person name="Davalos L.M."/>
            <person name="Corthals A.P."/>
            <person name="Power M.L."/>
            <person name="Jones G."/>
            <person name="Ransome R.D."/>
            <person name="Dechmann D.K.N."/>
            <person name="Locatelli A.G."/>
            <person name="Puechmaille S.J."/>
            <person name="Fedrigo O."/>
            <person name="Jarvis E.D."/>
            <person name="Hiller M."/>
            <person name="Vernes S.C."/>
            <person name="Myers E.W."/>
            <person name="Teeling E.C."/>
        </authorList>
    </citation>
    <scope>NUCLEOTIDE SEQUENCE [LARGE SCALE GENOMIC DNA]</scope>
    <source>
        <strain evidence="26">MRhiFer1</strain>
        <tissue evidence="26">Lung</tissue>
    </source>
</reference>
<feature type="region of interest" description="Disordered" evidence="23">
    <location>
        <begin position="372"/>
        <end position="403"/>
    </location>
</feature>
<dbReference type="Proteomes" id="UP000585614">
    <property type="component" value="Unassembled WGS sequence"/>
</dbReference>
<comment type="subcellular location">
    <subcellularLocation>
        <location evidence="4">Cytoplasm</location>
    </subcellularLocation>
    <subcellularLocation>
        <location evidence="3">Nucleus</location>
    </subcellularLocation>
</comment>